<dbReference type="Proteomes" id="UP001595816">
    <property type="component" value="Unassembled WGS sequence"/>
</dbReference>
<dbReference type="RefSeq" id="WP_372503163.1">
    <property type="nucleotide sequence ID" value="NZ_JAMZDZ010000001.1"/>
</dbReference>
<dbReference type="InterPro" id="IPR000223">
    <property type="entry name" value="Pept_S26A_signal_pept_1"/>
</dbReference>
<sequence>MEPANRPAPGGSQRRQRRKLKLWQEIPLLLVIALGVAFLVQTFLFRAYYIPSSSMEDTLVRGDRVLVNKVVYHFGDPERGDVVVFKGPSNWTPEFSADPNASFFSKVGSGLSDLVGLGTPGEKDFIKRVIGVPGDRVSCCDVKGRIFVNGTPIDEPYVTKNANKDSPKTPGQCGPRQFDEVVVEPGMLFVMGDNRFVSQDSRCRGLVPIENVIGRAGTVVWPISRWDSISESDPFQSVPTGQTQGLGVGPVLPVDPAGLAIVAPVWLARRNTARSRRLRA</sequence>
<name>A0ABV8LKS1_9ACTN</name>
<dbReference type="GO" id="GO:0009003">
    <property type="term" value="F:signal peptidase activity"/>
    <property type="evidence" value="ECO:0007669"/>
    <property type="project" value="UniProtKB-EC"/>
</dbReference>
<comment type="similarity">
    <text evidence="3 6">Belongs to the peptidase S26 family.</text>
</comment>
<organism evidence="8 9">
    <name type="scientific">Hamadaea flava</name>
    <dbReference type="NCBI Taxonomy" id="1742688"/>
    <lineage>
        <taxon>Bacteria</taxon>
        <taxon>Bacillati</taxon>
        <taxon>Actinomycetota</taxon>
        <taxon>Actinomycetes</taxon>
        <taxon>Micromonosporales</taxon>
        <taxon>Micromonosporaceae</taxon>
        <taxon>Hamadaea</taxon>
    </lineage>
</organism>
<dbReference type="NCBIfam" id="TIGR02227">
    <property type="entry name" value="sigpep_I_bact"/>
    <property type="match status" value="1"/>
</dbReference>
<dbReference type="InterPro" id="IPR019758">
    <property type="entry name" value="Pept_S26A_signal_pept_1_CS"/>
</dbReference>
<dbReference type="PANTHER" id="PTHR43390">
    <property type="entry name" value="SIGNAL PEPTIDASE I"/>
    <property type="match status" value="1"/>
</dbReference>
<dbReference type="Pfam" id="PF10502">
    <property type="entry name" value="Peptidase_S26"/>
    <property type="match status" value="1"/>
</dbReference>
<protein>
    <recommendedName>
        <fullName evidence="4 6">Signal peptidase I</fullName>
        <ecNumber evidence="4 6">3.4.21.89</ecNumber>
    </recommendedName>
</protein>
<evidence type="ECO:0000313" key="8">
    <source>
        <dbReference type="EMBL" id="MFC4130887.1"/>
    </source>
</evidence>
<proteinExistence type="inferred from homology"/>
<evidence type="ECO:0000256" key="6">
    <source>
        <dbReference type="RuleBase" id="RU362042"/>
    </source>
</evidence>
<comment type="catalytic activity">
    <reaction evidence="1 6">
        <text>Cleavage of hydrophobic, N-terminal signal or leader sequences from secreted and periplasmic proteins.</text>
        <dbReference type="EC" id="3.4.21.89"/>
    </reaction>
</comment>
<dbReference type="PRINTS" id="PR00727">
    <property type="entry name" value="LEADERPTASE"/>
</dbReference>
<evidence type="ECO:0000313" key="9">
    <source>
        <dbReference type="Proteomes" id="UP001595816"/>
    </source>
</evidence>
<gene>
    <name evidence="8" type="primary">lepB</name>
    <name evidence="8" type="ORF">ACFOZ4_09765</name>
</gene>
<dbReference type="InterPro" id="IPR036286">
    <property type="entry name" value="LexA/Signal_pep-like_sf"/>
</dbReference>
<keyword evidence="6" id="KW-0645">Protease</keyword>
<feature type="transmembrane region" description="Helical" evidence="6">
    <location>
        <begin position="26"/>
        <end position="49"/>
    </location>
</feature>
<keyword evidence="9" id="KW-1185">Reference proteome</keyword>
<evidence type="ECO:0000256" key="1">
    <source>
        <dbReference type="ARBA" id="ARBA00000677"/>
    </source>
</evidence>
<keyword evidence="6" id="KW-1133">Transmembrane helix</keyword>
<comment type="caution">
    <text evidence="8">The sequence shown here is derived from an EMBL/GenBank/DDBJ whole genome shotgun (WGS) entry which is preliminary data.</text>
</comment>
<evidence type="ECO:0000256" key="5">
    <source>
        <dbReference type="ARBA" id="ARBA00022801"/>
    </source>
</evidence>
<reference evidence="9" key="1">
    <citation type="journal article" date="2019" name="Int. J. Syst. Evol. Microbiol.">
        <title>The Global Catalogue of Microorganisms (GCM) 10K type strain sequencing project: providing services to taxonomists for standard genome sequencing and annotation.</title>
        <authorList>
            <consortium name="The Broad Institute Genomics Platform"/>
            <consortium name="The Broad Institute Genome Sequencing Center for Infectious Disease"/>
            <person name="Wu L."/>
            <person name="Ma J."/>
        </authorList>
    </citation>
    <scope>NUCLEOTIDE SEQUENCE [LARGE SCALE GENOMIC DNA]</scope>
    <source>
        <strain evidence="9">CGMCC 4.7289</strain>
    </source>
</reference>
<keyword evidence="5 6" id="KW-0378">Hydrolase</keyword>
<dbReference type="PROSITE" id="PS00761">
    <property type="entry name" value="SPASE_I_3"/>
    <property type="match status" value="1"/>
</dbReference>
<dbReference type="InterPro" id="IPR019533">
    <property type="entry name" value="Peptidase_S26"/>
</dbReference>
<evidence type="ECO:0000259" key="7">
    <source>
        <dbReference type="Pfam" id="PF10502"/>
    </source>
</evidence>
<dbReference type="SUPFAM" id="SSF51306">
    <property type="entry name" value="LexA/Signal peptidase"/>
    <property type="match status" value="1"/>
</dbReference>
<evidence type="ECO:0000256" key="4">
    <source>
        <dbReference type="ARBA" id="ARBA00013208"/>
    </source>
</evidence>
<keyword evidence="6" id="KW-0472">Membrane</keyword>
<dbReference type="Gene3D" id="2.10.109.10">
    <property type="entry name" value="Umud Fragment, subunit A"/>
    <property type="match status" value="1"/>
</dbReference>
<keyword evidence="6" id="KW-0812">Transmembrane</keyword>
<dbReference type="PANTHER" id="PTHR43390:SF1">
    <property type="entry name" value="CHLOROPLAST PROCESSING PEPTIDASE"/>
    <property type="match status" value="1"/>
</dbReference>
<dbReference type="EMBL" id="JBHSAY010000005">
    <property type="protein sequence ID" value="MFC4130887.1"/>
    <property type="molecule type" value="Genomic_DNA"/>
</dbReference>
<dbReference type="CDD" id="cd06530">
    <property type="entry name" value="S26_SPase_I"/>
    <property type="match status" value="1"/>
</dbReference>
<evidence type="ECO:0000256" key="2">
    <source>
        <dbReference type="ARBA" id="ARBA00004401"/>
    </source>
</evidence>
<evidence type="ECO:0000256" key="3">
    <source>
        <dbReference type="ARBA" id="ARBA00009370"/>
    </source>
</evidence>
<accession>A0ABV8LKS1</accession>
<comment type="subcellular location">
    <subcellularLocation>
        <location evidence="2">Cell membrane</location>
        <topology evidence="2">Single-pass type II membrane protein</topology>
    </subcellularLocation>
    <subcellularLocation>
        <location evidence="6">Membrane</location>
        <topology evidence="6">Single-pass type II membrane protein</topology>
    </subcellularLocation>
</comment>
<feature type="domain" description="Peptidase S26" evidence="7">
    <location>
        <begin position="25"/>
        <end position="221"/>
    </location>
</feature>
<dbReference type="EC" id="3.4.21.89" evidence="4 6"/>